<dbReference type="Pfam" id="PF09888">
    <property type="entry name" value="DUF2115"/>
    <property type="match status" value="1"/>
</dbReference>
<comment type="similarity">
    <text evidence="1">Belongs to the UPF0305 family.</text>
</comment>
<organism evidence="2 3">
    <name type="scientific">Methanothermobacter tenebrarum</name>
    <dbReference type="NCBI Taxonomy" id="680118"/>
    <lineage>
        <taxon>Archaea</taxon>
        <taxon>Methanobacteriati</taxon>
        <taxon>Methanobacteriota</taxon>
        <taxon>Methanomada group</taxon>
        <taxon>Methanobacteria</taxon>
        <taxon>Methanobacteriales</taxon>
        <taxon>Methanobacteriaceae</taxon>
        <taxon>Methanothermobacter</taxon>
    </lineage>
</organism>
<dbReference type="PIRSF" id="PIRSF004959">
    <property type="entry name" value="UCP004959"/>
    <property type="match status" value="1"/>
</dbReference>
<reference evidence="2 3" key="1">
    <citation type="submission" date="2022-04" db="EMBL/GenBank/DDBJ databases">
        <title>Complete genome of Methanothermobacter tenebrarum strain RMAS.</title>
        <authorList>
            <person name="Nakamura K."/>
            <person name="Oshima K."/>
            <person name="Hattori M."/>
            <person name="Kamagata Y."/>
            <person name="Takamizawa K."/>
        </authorList>
    </citation>
    <scope>NUCLEOTIDE SEQUENCE [LARGE SCALE GENOMIC DNA]</scope>
    <source>
        <strain evidence="2 3">RMAS</strain>
    </source>
</reference>
<dbReference type="EMBL" id="AP025698">
    <property type="protein sequence ID" value="BDH79192.1"/>
    <property type="molecule type" value="Genomic_DNA"/>
</dbReference>
<dbReference type="GeneID" id="71965088"/>
<dbReference type="HAMAP" id="MF_00763">
    <property type="entry name" value="UPF0305"/>
    <property type="match status" value="1"/>
</dbReference>
<dbReference type="RefSeq" id="WP_248565029.1">
    <property type="nucleotide sequence ID" value="NZ_AP025698.1"/>
</dbReference>
<accession>A0ABN6PAE7</accession>
<evidence type="ECO:0000313" key="3">
    <source>
        <dbReference type="Proteomes" id="UP000831817"/>
    </source>
</evidence>
<name>A0ABN6PAE7_9EURY</name>
<proteinExistence type="inferred from homology"/>
<dbReference type="Proteomes" id="UP000831817">
    <property type="component" value="Chromosome"/>
</dbReference>
<evidence type="ECO:0000256" key="1">
    <source>
        <dbReference type="HAMAP-Rule" id="MF_00763"/>
    </source>
</evidence>
<sequence length="176" mass="20859">MIEKNSIPEKLTKRDLLKILKREASRVSIGDIMDATIYLREETKYMPAREREEFIKRFTKAFFNRMRDVKNEKDRKEYNKLVDTKRLGEFVEFLDEQLKNAKDKPEKCFQKIARIISVYATFIREEPIHPVGTRFPGGLMVKKRKNVYYCPVKEKQMDTPGALCRFCVSVQDPEVI</sequence>
<dbReference type="InterPro" id="IPR019215">
    <property type="entry name" value="DUF2115"/>
</dbReference>
<evidence type="ECO:0000313" key="2">
    <source>
        <dbReference type="EMBL" id="BDH79192.1"/>
    </source>
</evidence>
<gene>
    <name evidence="2" type="ORF">MTTB_05710</name>
</gene>
<protein>
    <recommendedName>
        <fullName evidence="1">UPF0305 protein MTTB_05710</fullName>
    </recommendedName>
</protein>
<keyword evidence="3" id="KW-1185">Reference proteome</keyword>